<accession>A0A8H5AST8</accession>
<keyword evidence="2" id="KW-1185">Reference proteome</keyword>
<evidence type="ECO:0000313" key="1">
    <source>
        <dbReference type="EMBL" id="KAF5310224.1"/>
    </source>
</evidence>
<sequence>MKTIRNFIFSVSTVNRSTVPRGSFQVCAAALARLPAELAVAVFSAGDADPCPAPEPEPVPDVPVPAPVPVPMTREMTVLVDTTVEGVAVRGPPLTEMDAGLGMMAKSAVYIVCGGSVVMKRRTLCHKGVAVLSQHTRRDLERKTDKAW</sequence>
<comment type="caution">
    <text evidence="1">The sequence shown here is derived from an EMBL/GenBank/DDBJ whole genome shotgun (WGS) entry which is preliminary data.</text>
</comment>
<organism evidence="1 2">
    <name type="scientific">Psilocybe cf. subviscida</name>
    <dbReference type="NCBI Taxonomy" id="2480587"/>
    <lineage>
        <taxon>Eukaryota</taxon>
        <taxon>Fungi</taxon>
        <taxon>Dikarya</taxon>
        <taxon>Basidiomycota</taxon>
        <taxon>Agaricomycotina</taxon>
        <taxon>Agaricomycetes</taxon>
        <taxon>Agaricomycetidae</taxon>
        <taxon>Agaricales</taxon>
        <taxon>Agaricineae</taxon>
        <taxon>Strophariaceae</taxon>
        <taxon>Psilocybe</taxon>
    </lineage>
</organism>
<reference evidence="1 2" key="1">
    <citation type="journal article" date="2020" name="ISME J.">
        <title>Uncovering the hidden diversity of litter-decomposition mechanisms in mushroom-forming fungi.</title>
        <authorList>
            <person name="Floudas D."/>
            <person name="Bentzer J."/>
            <person name="Ahren D."/>
            <person name="Johansson T."/>
            <person name="Persson P."/>
            <person name="Tunlid A."/>
        </authorList>
    </citation>
    <scope>NUCLEOTIDE SEQUENCE [LARGE SCALE GENOMIC DNA]</scope>
    <source>
        <strain evidence="1 2">CBS 101986</strain>
    </source>
</reference>
<proteinExistence type="predicted"/>
<dbReference type="AlphaFoldDB" id="A0A8H5AST8"/>
<dbReference type="Proteomes" id="UP000567179">
    <property type="component" value="Unassembled WGS sequence"/>
</dbReference>
<dbReference type="EMBL" id="JAACJJ010000058">
    <property type="protein sequence ID" value="KAF5310224.1"/>
    <property type="molecule type" value="Genomic_DNA"/>
</dbReference>
<name>A0A8H5AST8_9AGAR</name>
<evidence type="ECO:0000313" key="2">
    <source>
        <dbReference type="Proteomes" id="UP000567179"/>
    </source>
</evidence>
<gene>
    <name evidence="1" type="ORF">D9619_010250</name>
</gene>
<protein>
    <submittedName>
        <fullName evidence="1">Uncharacterized protein</fullName>
    </submittedName>
</protein>